<dbReference type="GO" id="GO:0009073">
    <property type="term" value="P:aromatic amino acid family biosynthetic process"/>
    <property type="evidence" value="ECO:0007669"/>
    <property type="project" value="UniProtKB-KW"/>
</dbReference>
<dbReference type="GO" id="GO:0004765">
    <property type="term" value="F:shikimate kinase activity"/>
    <property type="evidence" value="ECO:0007669"/>
    <property type="project" value="UniProtKB-UniRule"/>
</dbReference>
<feature type="binding site" evidence="11">
    <location>
        <begin position="11"/>
        <end position="16"/>
    </location>
    <ligand>
        <name>ATP</name>
        <dbReference type="ChEBI" id="CHEBI:30616"/>
    </ligand>
</feature>
<evidence type="ECO:0000256" key="7">
    <source>
        <dbReference type="ARBA" id="ARBA00022777"/>
    </source>
</evidence>
<keyword evidence="11" id="KW-0479">Metal-binding</keyword>
<dbReference type="UniPathway" id="UPA00053">
    <property type="reaction ID" value="UER00088"/>
</dbReference>
<dbReference type="AlphaFoldDB" id="A0A2J6WRP8"/>
<dbReference type="InterPro" id="IPR027417">
    <property type="entry name" value="P-loop_NTPase"/>
</dbReference>
<dbReference type="InterPro" id="IPR023000">
    <property type="entry name" value="Shikimate_kinase_CS"/>
</dbReference>
<keyword evidence="5 11" id="KW-0808">Transferase</keyword>
<comment type="function">
    <text evidence="11">Catalyzes the specific phosphorylation of the 3-hydroxyl group of shikimic acid using ATP as a cosubstrate.</text>
</comment>
<dbReference type="GO" id="GO:0000287">
    <property type="term" value="F:magnesium ion binding"/>
    <property type="evidence" value="ECO:0007669"/>
    <property type="project" value="UniProtKB-UniRule"/>
</dbReference>
<comment type="subcellular location">
    <subcellularLocation>
        <location evidence="11">Cytoplasm</location>
    </subcellularLocation>
</comment>
<keyword evidence="6 11" id="KW-0547">Nucleotide-binding</keyword>
<organism evidence="12 13">
    <name type="scientific">Calditerrivibrio nitroreducens</name>
    <dbReference type="NCBI Taxonomy" id="477976"/>
    <lineage>
        <taxon>Bacteria</taxon>
        <taxon>Pseudomonadati</taxon>
        <taxon>Deferribacterota</taxon>
        <taxon>Deferribacteres</taxon>
        <taxon>Deferribacterales</taxon>
        <taxon>Calditerrivibrionaceae</taxon>
    </lineage>
</organism>
<dbReference type="CDD" id="cd00464">
    <property type="entry name" value="SK"/>
    <property type="match status" value="1"/>
</dbReference>
<evidence type="ECO:0000256" key="5">
    <source>
        <dbReference type="ARBA" id="ARBA00022679"/>
    </source>
</evidence>
<feature type="binding site" evidence="11">
    <location>
        <position position="33"/>
    </location>
    <ligand>
        <name>substrate</name>
    </ligand>
</feature>
<evidence type="ECO:0000256" key="2">
    <source>
        <dbReference type="ARBA" id="ARBA00006997"/>
    </source>
</evidence>
<dbReference type="PANTHER" id="PTHR21087">
    <property type="entry name" value="SHIKIMATE KINASE"/>
    <property type="match status" value="1"/>
</dbReference>
<comment type="subunit">
    <text evidence="11">Monomer.</text>
</comment>
<evidence type="ECO:0000256" key="9">
    <source>
        <dbReference type="ARBA" id="ARBA00023141"/>
    </source>
</evidence>
<dbReference type="Pfam" id="PF01202">
    <property type="entry name" value="SKI"/>
    <property type="match status" value="1"/>
</dbReference>
<dbReference type="GO" id="GO:0008652">
    <property type="term" value="P:amino acid biosynthetic process"/>
    <property type="evidence" value="ECO:0007669"/>
    <property type="project" value="UniProtKB-KW"/>
</dbReference>
<comment type="catalytic activity">
    <reaction evidence="10 11">
        <text>shikimate + ATP = 3-phosphoshikimate + ADP + H(+)</text>
        <dbReference type="Rhea" id="RHEA:13121"/>
        <dbReference type="ChEBI" id="CHEBI:15378"/>
        <dbReference type="ChEBI" id="CHEBI:30616"/>
        <dbReference type="ChEBI" id="CHEBI:36208"/>
        <dbReference type="ChEBI" id="CHEBI:145989"/>
        <dbReference type="ChEBI" id="CHEBI:456216"/>
        <dbReference type="EC" id="2.7.1.71"/>
    </reaction>
</comment>
<evidence type="ECO:0000256" key="10">
    <source>
        <dbReference type="ARBA" id="ARBA00048567"/>
    </source>
</evidence>
<feature type="binding site" evidence="11">
    <location>
        <position position="79"/>
    </location>
    <ligand>
        <name>substrate</name>
    </ligand>
</feature>
<accession>A0A2J6WRP8</accession>
<dbReference type="GO" id="GO:0005524">
    <property type="term" value="F:ATP binding"/>
    <property type="evidence" value="ECO:0007669"/>
    <property type="project" value="UniProtKB-UniRule"/>
</dbReference>
<dbReference type="InterPro" id="IPR000623">
    <property type="entry name" value="Shikimate_kinase/TSH1"/>
</dbReference>
<evidence type="ECO:0000313" key="13">
    <source>
        <dbReference type="Proteomes" id="UP000242881"/>
    </source>
</evidence>
<proteinExistence type="inferred from homology"/>
<comment type="similarity">
    <text evidence="2 11">Belongs to the shikimate kinase family.</text>
</comment>
<evidence type="ECO:0000313" key="12">
    <source>
        <dbReference type="EMBL" id="PMP73065.1"/>
    </source>
</evidence>
<dbReference type="SUPFAM" id="SSF52540">
    <property type="entry name" value="P-loop containing nucleoside triphosphate hydrolases"/>
    <property type="match status" value="1"/>
</dbReference>
<evidence type="ECO:0000256" key="3">
    <source>
        <dbReference type="ARBA" id="ARBA00012154"/>
    </source>
</evidence>
<evidence type="ECO:0000256" key="11">
    <source>
        <dbReference type="HAMAP-Rule" id="MF_00109"/>
    </source>
</evidence>
<keyword evidence="9 11" id="KW-0057">Aromatic amino acid biosynthesis</keyword>
<gene>
    <name evidence="11" type="primary">aroK</name>
    <name evidence="12" type="ORF">C0187_00175</name>
</gene>
<keyword evidence="8 11" id="KW-0067">ATP-binding</keyword>
<evidence type="ECO:0000256" key="1">
    <source>
        <dbReference type="ARBA" id="ARBA00004842"/>
    </source>
</evidence>
<dbReference type="PROSITE" id="PS01128">
    <property type="entry name" value="SHIKIMATE_KINASE"/>
    <property type="match status" value="1"/>
</dbReference>
<feature type="binding site" evidence="11">
    <location>
        <position position="136"/>
    </location>
    <ligand>
        <name>substrate</name>
    </ligand>
</feature>
<dbReference type="RefSeq" id="WP_424604582.1">
    <property type="nucleotide sequence ID" value="NZ_JBNAVA010000001.1"/>
</dbReference>
<dbReference type="EC" id="2.7.1.71" evidence="3 11"/>
<dbReference type="Proteomes" id="UP000242881">
    <property type="component" value="Unassembled WGS sequence"/>
</dbReference>
<feature type="binding site" evidence="11">
    <location>
        <position position="57"/>
    </location>
    <ligand>
        <name>substrate</name>
    </ligand>
</feature>
<evidence type="ECO:0000256" key="8">
    <source>
        <dbReference type="ARBA" id="ARBA00022840"/>
    </source>
</evidence>
<keyword evidence="7 11" id="KW-0418">Kinase</keyword>
<dbReference type="GO" id="GO:0009423">
    <property type="term" value="P:chorismate biosynthetic process"/>
    <property type="evidence" value="ECO:0007669"/>
    <property type="project" value="UniProtKB-UniRule"/>
</dbReference>
<dbReference type="Gene3D" id="3.40.50.300">
    <property type="entry name" value="P-loop containing nucleotide triphosphate hydrolases"/>
    <property type="match status" value="1"/>
</dbReference>
<name>A0A2J6WRP8_9BACT</name>
<feature type="binding site" evidence="11">
    <location>
        <position position="117"/>
    </location>
    <ligand>
        <name>ATP</name>
        <dbReference type="ChEBI" id="CHEBI:30616"/>
    </ligand>
</feature>
<dbReference type="PANTHER" id="PTHR21087:SF16">
    <property type="entry name" value="SHIKIMATE KINASE 1, CHLOROPLASTIC"/>
    <property type="match status" value="1"/>
</dbReference>
<sequence length="175" mass="20198">MNNIYFIGFMGTGKTTISRLIAERLNMKWVDLDDMIQQKEKKTIVEIFRENGEEYFRNLEKEVLTDVAVERGYVVSTGGGIVIVDENVKIMKESGLIITLVASPDVIYERLKDDQSRPLLQVPNPLEEIKRLMYERAPFYIKGDMIIDTSFDEPDMIVEEILKEIEKRKNGKGTC</sequence>
<comment type="cofactor">
    <cofactor evidence="11">
        <name>Mg(2+)</name>
        <dbReference type="ChEBI" id="CHEBI:18420"/>
    </cofactor>
    <text evidence="11">Binds 1 Mg(2+) ion per subunit.</text>
</comment>
<comment type="pathway">
    <text evidence="1 11">Metabolic intermediate biosynthesis; chorismate biosynthesis; chorismate from D-erythrose 4-phosphate and phosphoenolpyruvate: step 5/7.</text>
</comment>
<dbReference type="HAMAP" id="MF_00109">
    <property type="entry name" value="Shikimate_kinase"/>
    <property type="match status" value="1"/>
</dbReference>
<reference evidence="12 13" key="1">
    <citation type="submission" date="2018-01" db="EMBL/GenBank/DDBJ databases">
        <title>Metagenomic assembled genomes from two thermal pools in the Uzon Caldera, Kamchatka, Russia.</title>
        <authorList>
            <person name="Wilkins L."/>
            <person name="Ettinger C."/>
        </authorList>
    </citation>
    <scope>NUCLEOTIDE SEQUENCE [LARGE SCALE GENOMIC DNA]</scope>
    <source>
        <strain evidence="12">ZAV-05</strain>
    </source>
</reference>
<dbReference type="GO" id="GO:0005829">
    <property type="term" value="C:cytosol"/>
    <property type="evidence" value="ECO:0007669"/>
    <property type="project" value="TreeGrafter"/>
</dbReference>
<comment type="caution">
    <text evidence="12">The sequence shown here is derived from an EMBL/GenBank/DDBJ whole genome shotgun (WGS) entry which is preliminary data.</text>
</comment>
<dbReference type="PRINTS" id="PR01100">
    <property type="entry name" value="SHIKIMTKNASE"/>
</dbReference>
<keyword evidence="4 11" id="KW-0028">Amino-acid biosynthesis</keyword>
<evidence type="ECO:0000256" key="4">
    <source>
        <dbReference type="ARBA" id="ARBA00022605"/>
    </source>
</evidence>
<protein>
    <recommendedName>
        <fullName evidence="3 11">Shikimate kinase</fullName>
        <shortName evidence="11">SK</shortName>
        <ecNumber evidence="3 11">2.7.1.71</ecNumber>
    </recommendedName>
</protein>
<keyword evidence="11" id="KW-0460">Magnesium</keyword>
<dbReference type="InterPro" id="IPR031322">
    <property type="entry name" value="Shikimate/glucono_kinase"/>
</dbReference>
<feature type="binding site" evidence="11">
    <location>
        <position position="15"/>
    </location>
    <ligand>
        <name>Mg(2+)</name>
        <dbReference type="ChEBI" id="CHEBI:18420"/>
    </ligand>
</feature>
<evidence type="ECO:0000256" key="6">
    <source>
        <dbReference type="ARBA" id="ARBA00022741"/>
    </source>
</evidence>
<keyword evidence="11" id="KW-0963">Cytoplasm</keyword>
<dbReference type="EMBL" id="PNIN01000002">
    <property type="protein sequence ID" value="PMP73065.1"/>
    <property type="molecule type" value="Genomic_DNA"/>
</dbReference>
<comment type="caution">
    <text evidence="11">Lacks conserved residue(s) required for the propagation of feature annotation.</text>
</comment>